<dbReference type="InterPro" id="IPR035959">
    <property type="entry name" value="RutC-like_sf"/>
</dbReference>
<dbReference type="RefSeq" id="WP_150698444.1">
    <property type="nucleotide sequence ID" value="NZ_CABPRZ010000016.1"/>
</dbReference>
<proteinExistence type="inferred from homology"/>
<comment type="similarity">
    <text evidence="1">Belongs to the RutC family.</text>
</comment>
<dbReference type="PANTHER" id="PTHR11803:SF58">
    <property type="entry name" value="PROTEIN HMF1-RELATED"/>
    <property type="match status" value="1"/>
</dbReference>
<evidence type="ECO:0000256" key="1">
    <source>
        <dbReference type="ARBA" id="ARBA00010552"/>
    </source>
</evidence>
<dbReference type="Proteomes" id="UP000414233">
    <property type="component" value="Unassembled WGS sequence"/>
</dbReference>
<dbReference type="PANTHER" id="PTHR11803">
    <property type="entry name" value="2-IMINOBUTANOATE/2-IMINOPROPANOATE DEAMINASE RIDA"/>
    <property type="match status" value="1"/>
</dbReference>
<sequence>MTIQHLNPAGLLSFPGLSQVVVAAGSRLAFVAGQTACNAQFEVVGGSSYHMQSTEALKHLKTAVEAAGATVHQIVSSTVYLKNLTPEVAEQFVTALSSALEGEPFPAHAFTMVGVQALASPDVLVEISAVVALDA</sequence>
<dbReference type="CDD" id="cd00448">
    <property type="entry name" value="YjgF_YER057c_UK114_family"/>
    <property type="match status" value="1"/>
</dbReference>
<dbReference type="InterPro" id="IPR006175">
    <property type="entry name" value="YjgF/YER057c/UK114"/>
</dbReference>
<dbReference type="OrthoDB" id="9803101at2"/>
<keyword evidence="3" id="KW-1185">Reference proteome</keyword>
<dbReference type="EMBL" id="CABPRZ010000016">
    <property type="protein sequence ID" value="VVE32424.1"/>
    <property type="molecule type" value="Genomic_DNA"/>
</dbReference>
<dbReference type="Pfam" id="PF01042">
    <property type="entry name" value="Ribonuc_L-PSP"/>
    <property type="match status" value="1"/>
</dbReference>
<dbReference type="GO" id="GO:0019239">
    <property type="term" value="F:deaminase activity"/>
    <property type="evidence" value="ECO:0007669"/>
    <property type="project" value="TreeGrafter"/>
</dbReference>
<accession>A0A5E4X7W6</accession>
<name>A0A5E4X7W6_9BURK</name>
<reference evidence="2 3" key="1">
    <citation type="submission" date="2019-08" db="EMBL/GenBank/DDBJ databases">
        <authorList>
            <person name="Peeters C."/>
        </authorList>
    </citation>
    <scope>NUCLEOTIDE SEQUENCE [LARGE SCALE GENOMIC DNA]</scope>
    <source>
        <strain evidence="2 3">LMG 30175</strain>
    </source>
</reference>
<dbReference type="Gene3D" id="3.30.1330.40">
    <property type="entry name" value="RutC-like"/>
    <property type="match status" value="1"/>
</dbReference>
<evidence type="ECO:0000313" key="3">
    <source>
        <dbReference type="Proteomes" id="UP000414233"/>
    </source>
</evidence>
<dbReference type="AlphaFoldDB" id="A0A5E4X7W6"/>
<dbReference type="GO" id="GO:0005829">
    <property type="term" value="C:cytosol"/>
    <property type="evidence" value="ECO:0007669"/>
    <property type="project" value="TreeGrafter"/>
</dbReference>
<organism evidence="2 3">
    <name type="scientific">Pandoraea terrae</name>
    <dbReference type="NCBI Taxonomy" id="1537710"/>
    <lineage>
        <taxon>Bacteria</taxon>
        <taxon>Pseudomonadati</taxon>
        <taxon>Pseudomonadota</taxon>
        <taxon>Betaproteobacteria</taxon>
        <taxon>Burkholderiales</taxon>
        <taxon>Burkholderiaceae</taxon>
        <taxon>Pandoraea</taxon>
    </lineage>
</organism>
<protein>
    <submittedName>
        <fullName evidence="2">Enamine deaminase RidA</fullName>
    </submittedName>
</protein>
<dbReference type="SUPFAM" id="SSF55298">
    <property type="entry name" value="YjgF-like"/>
    <property type="match status" value="1"/>
</dbReference>
<gene>
    <name evidence="2" type="ORF">PTE30175_03626</name>
</gene>
<evidence type="ECO:0000313" key="2">
    <source>
        <dbReference type="EMBL" id="VVE32424.1"/>
    </source>
</evidence>